<dbReference type="KEGG" id="cput:CONPUDRAFT_82178"/>
<organism evidence="2 3">
    <name type="scientific">Coniophora puteana (strain RWD-64-598)</name>
    <name type="common">Brown rot fungus</name>
    <dbReference type="NCBI Taxonomy" id="741705"/>
    <lineage>
        <taxon>Eukaryota</taxon>
        <taxon>Fungi</taxon>
        <taxon>Dikarya</taxon>
        <taxon>Basidiomycota</taxon>
        <taxon>Agaricomycotina</taxon>
        <taxon>Agaricomycetes</taxon>
        <taxon>Agaricomycetidae</taxon>
        <taxon>Boletales</taxon>
        <taxon>Coniophorineae</taxon>
        <taxon>Coniophoraceae</taxon>
        <taxon>Coniophora</taxon>
    </lineage>
</organism>
<dbReference type="AlphaFoldDB" id="A0A5M3MPR8"/>
<reference evidence="3" key="1">
    <citation type="journal article" date="2012" name="Science">
        <title>The Paleozoic origin of enzymatic lignin decomposition reconstructed from 31 fungal genomes.</title>
        <authorList>
            <person name="Floudas D."/>
            <person name="Binder M."/>
            <person name="Riley R."/>
            <person name="Barry K."/>
            <person name="Blanchette R.A."/>
            <person name="Henrissat B."/>
            <person name="Martinez A.T."/>
            <person name="Otillar R."/>
            <person name="Spatafora J.W."/>
            <person name="Yadav J.S."/>
            <person name="Aerts A."/>
            <person name="Benoit I."/>
            <person name="Boyd A."/>
            <person name="Carlson A."/>
            <person name="Copeland A."/>
            <person name="Coutinho P.M."/>
            <person name="de Vries R.P."/>
            <person name="Ferreira P."/>
            <person name="Findley K."/>
            <person name="Foster B."/>
            <person name="Gaskell J."/>
            <person name="Glotzer D."/>
            <person name="Gorecki P."/>
            <person name="Heitman J."/>
            <person name="Hesse C."/>
            <person name="Hori C."/>
            <person name="Igarashi K."/>
            <person name="Jurgens J.A."/>
            <person name="Kallen N."/>
            <person name="Kersten P."/>
            <person name="Kohler A."/>
            <person name="Kuees U."/>
            <person name="Kumar T.K.A."/>
            <person name="Kuo A."/>
            <person name="LaButti K."/>
            <person name="Larrondo L.F."/>
            <person name="Lindquist E."/>
            <person name="Ling A."/>
            <person name="Lombard V."/>
            <person name="Lucas S."/>
            <person name="Lundell T."/>
            <person name="Martin R."/>
            <person name="McLaughlin D.J."/>
            <person name="Morgenstern I."/>
            <person name="Morin E."/>
            <person name="Murat C."/>
            <person name="Nagy L.G."/>
            <person name="Nolan M."/>
            <person name="Ohm R.A."/>
            <person name="Patyshakuliyeva A."/>
            <person name="Rokas A."/>
            <person name="Ruiz-Duenas F.J."/>
            <person name="Sabat G."/>
            <person name="Salamov A."/>
            <person name="Samejima M."/>
            <person name="Schmutz J."/>
            <person name="Slot J.C."/>
            <person name="St John F."/>
            <person name="Stenlid J."/>
            <person name="Sun H."/>
            <person name="Sun S."/>
            <person name="Syed K."/>
            <person name="Tsang A."/>
            <person name="Wiebenga A."/>
            <person name="Young D."/>
            <person name="Pisabarro A."/>
            <person name="Eastwood D.C."/>
            <person name="Martin F."/>
            <person name="Cullen D."/>
            <person name="Grigoriev I.V."/>
            <person name="Hibbett D.S."/>
        </authorList>
    </citation>
    <scope>NUCLEOTIDE SEQUENCE [LARGE SCALE GENOMIC DNA]</scope>
    <source>
        <strain evidence="3">RWD-64-598 SS2</strain>
    </source>
</reference>
<evidence type="ECO:0000313" key="3">
    <source>
        <dbReference type="Proteomes" id="UP000053558"/>
    </source>
</evidence>
<dbReference type="RefSeq" id="XP_007768540.1">
    <property type="nucleotide sequence ID" value="XM_007770350.1"/>
</dbReference>
<gene>
    <name evidence="2" type="ORF">CONPUDRAFT_82178</name>
</gene>
<feature type="compositionally biased region" description="Basic and acidic residues" evidence="1">
    <location>
        <begin position="30"/>
        <end position="40"/>
    </location>
</feature>
<dbReference type="EMBL" id="JH711578">
    <property type="protein sequence ID" value="EIW81123.1"/>
    <property type="molecule type" value="Genomic_DNA"/>
</dbReference>
<keyword evidence="3" id="KW-1185">Reference proteome</keyword>
<evidence type="ECO:0000256" key="1">
    <source>
        <dbReference type="SAM" id="MobiDB-lite"/>
    </source>
</evidence>
<dbReference type="GeneID" id="19210374"/>
<name>A0A5M3MPR8_CONPW</name>
<evidence type="ECO:0000313" key="2">
    <source>
        <dbReference type="EMBL" id="EIW81123.1"/>
    </source>
</evidence>
<feature type="region of interest" description="Disordered" evidence="1">
    <location>
        <begin position="101"/>
        <end position="127"/>
    </location>
</feature>
<sequence>MNGVELASTPSLVTFGYAAQSALSNPSGARSEKYNTEDTSRPSNPSGTLPAPAFLAHTSSQFARSPIVTPSSGPSAPPAPPTSRRFSRLAACHLPTCGAIRPGISERNDVTRVPSSTASDSAWRHSL</sequence>
<comment type="caution">
    <text evidence="2">The sequence shown here is derived from an EMBL/GenBank/DDBJ whole genome shotgun (WGS) entry which is preliminary data.</text>
</comment>
<protein>
    <submittedName>
        <fullName evidence="2">Uncharacterized protein</fullName>
    </submittedName>
</protein>
<accession>A0A5M3MPR8</accession>
<dbReference type="Proteomes" id="UP000053558">
    <property type="component" value="Unassembled WGS sequence"/>
</dbReference>
<feature type="region of interest" description="Disordered" evidence="1">
    <location>
        <begin position="22"/>
        <end position="87"/>
    </location>
</feature>
<proteinExistence type="predicted"/>